<evidence type="ECO:0000259" key="3">
    <source>
        <dbReference type="PROSITE" id="PS50983"/>
    </source>
</evidence>
<dbReference type="Gene3D" id="3.40.50.1980">
    <property type="entry name" value="Nitrogenase molybdenum iron protein domain"/>
    <property type="match status" value="2"/>
</dbReference>
<dbReference type="GO" id="GO:0071281">
    <property type="term" value="P:cellular response to iron ion"/>
    <property type="evidence" value="ECO:0007669"/>
    <property type="project" value="TreeGrafter"/>
</dbReference>
<sequence>MRTTRSIQSILVLFLTLCVVGAGVTPVAATGSGVAQTQTQCSFPFSATDATGTEVTIEERPERVTTLNPSAAQTMWEIGGKEQVVGLSQFASYLDGADSRTNVSAAGFGVDIEKVVGTEPDLVLAPNSIGNETVTKLRDAGITVFRFEASTSIEDIEAKTTLMGQLTGNCEGAATANAWMNQNVEAAQSAVESSEQPRVIYPLGDAYVAGGDTFIDAMMTAAGGTNVVAEAGQNGYPQLSDEKVIEFAPEVVLITSPQGASILDSEPYASTPAGENNRTVMVEVNYLNQPAPRSVAYTVSNMTAGFYPDAYSEDQFVTKSEVKASQANGTTTNETVDSTATDTDGEAVDDQTTAPSTETETSSPGFGVTAALAALAATALLARRRR</sequence>
<dbReference type="InterPro" id="IPR026469">
    <property type="entry name" value="Peripla_PGF_1"/>
</dbReference>
<keyword evidence="1" id="KW-0732">Signal</keyword>
<evidence type="ECO:0000313" key="5">
    <source>
        <dbReference type="Proteomes" id="UP000007813"/>
    </source>
</evidence>
<gene>
    <name evidence="4" type="ORF">HSB1_10230</name>
</gene>
<organism evidence="4 5">
    <name type="scientific">Halogranum salarium B-1</name>
    <dbReference type="NCBI Taxonomy" id="1210908"/>
    <lineage>
        <taxon>Archaea</taxon>
        <taxon>Methanobacteriati</taxon>
        <taxon>Methanobacteriota</taxon>
        <taxon>Stenosarchaea group</taxon>
        <taxon>Halobacteria</taxon>
        <taxon>Halobacteriales</taxon>
        <taxon>Haloferacaceae</taxon>
    </lineage>
</organism>
<dbReference type="eggNOG" id="arCOG04233">
    <property type="taxonomic scope" value="Archaea"/>
</dbReference>
<evidence type="ECO:0000256" key="2">
    <source>
        <dbReference type="SAM" id="MobiDB-lite"/>
    </source>
</evidence>
<dbReference type="Pfam" id="PF01497">
    <property type="entry name" value="Peripla_BP_2"/>
    <property type="match status" value="1"/>
</dbReference>
<dbReference type="SUPFAM" id="SSF53807">
    <property type="entry name" value="Helical backbone' metal receptor"/>
    <property type="match status" value="1"/>
</dbReference>
<comment type="caution">
    <text evidence="4">The sequence shown here is derived from an EMBL/GenBank/DDBJ whole genome shotgun (WGS) entry which is preliminary data.</text>
</comment>
<dbReference type="OrthoDB" id="214567at2157"/>
<protein>
    <recommendedName>
        <fullName evidence="3">Fe/B12 periplasmic-binding domain-containing protein</fullName>
    </recommendedName>
</protein>
<dbReference type="InterPro" id="IPR026371">
    <property type="entry name" value="PGF_CTERM"/>
</dbReference>
<dbReference type="PROSITE" id="PS50983">
    <property type="entry name" value="FE_B12_PBP"/>
    <property type="match status" value="1"/>
</dbReference>
<reference evidence="4 5" key="1">
    <citation type="journal article" date="2012" name="J. Bacteriol.">
        <title>Draft Genome Sequence of the Extremely Halophilic Archaeon Halogranum salarium B-1T.</title>
        <authorList>
            <person name="Kim K.K."/>
            <person name="Lee K.C."/>
            <person name="Lee J.S."/>
        </authorList>
    </citation>
    <scope>NUCLEOTIDE SEQUENCE [LARGE SCALE GENOMIC DNA]</scope>
    <source>
        <strain evidence="4 5">B-1</strain>
    </source>
</reference>
<dbReference type="InterPro" id="IPR002491">
    <property type="entry name" value="ABC_transptr_periplasmic_BD"/>
</dbReference>
<accession>J2ZI79</accession>
<dbReference type="Proteomes" id="UP000007813">
    <property type="component" value="Unassembled WGS sequence"/>
</dbReference>
<feature type="compositionally biased region" description="Polar residues" evidence="2">
    <location>
        <begin position="323"/>
        <end position="342"/>
    </location>
</feature>
<dbReference type="GO" id="GO:0005886">
    <property type="term" value="C:plasma membrane"/>
    <property type="evidence" value="ECO:0007669"/>
    <property type="project" value="UniProtKB-SubCell"/>
</dbReference>
<dbReference type="InterPro" id="IPR050902">
    <property type="entry name" value="ABC_Transporter_SBP"/>
</dbReference>
<feature type="region of interest" description="Disordered" evidence="2">
    <location>
        <begin position="323"/>
        <end position="366"/>
    </location>
</feature>
<dbReference type="PANTHER" id="PTHR30535:SF34">
    <property type="entry name" value="MOLYBDATE-BINDING PROTEIN MOLA"/>
    <property type="match status" value="1"/>
</dbReference>
<dbReference type="AlphaFoldDB" id="J2ZI79"/>
<feature type="domain" description="Fe/B12 periplasmic-binding" evidence="3">
    <location>
        <begin position="63"/>
        <end position="310"/>
    </location>
</feature>
<dbReference type="InterPro" id="IPR054828">
    <property type="entry name" value="Vit_B12_bind_prot"/>
</dbReference>
<dbReference type="PANTHER" id="PTHR30535">
    <property type="entry name" value="VITAMIN B12-BINDING PROTEIN"/>
    <property type="match status" value="1"/>
</dbReference>
<proteinExistence type="predicted"/>
<dbReference type="Pfam" id="PF18204">
    <property type="entry name" value="PGF-CTERM"/>
    <property type="match status" value="1"/>
</dbReference>
<dbReference type="EMBL" id="ALJD01000003">
    <property type="protein sequence ID" value="EJN60420.1"/>
    <property type="molecule type" value="Genomic_DNA"/>
</dbReference>
<dbReference type="RefSeq" id="WP_009366137.1">
    <property type="nucleotide sequence ID" value="NZ_ALJD01000003.1"/>
</dbReference>
<dbReference type="GO" id="GO:0030115">
    <property type="term" value="C:S-layer"/>
    <property type="evidence" value="ECO:0007669"/>
    <property type="project" value="UniProtKB-SubCell"/>
</dbReference>
<dbReference type="NCBIfam" id="TIGR04281">
    <property type="entry name" value="peripla_PGF_1"/>
    <property type="match status" value="1"/>
</dbReference>
<dbReference type="NCBIfam" id="TIGR04126">
    <property type="entry name" value="PGF_CTERM"/>
    <property type="match status" value="1"/>
</dbReference>
<evidence type="ECO:0000313" key="4">
    <source>
        <dbReference type="EMBL" id="EJN60420.1"/>
    </source>
</evidence>
<feature type="compositionally biased region" description="Low complexity" evidence="2">
    <location>
        <begin position="352"/>
        <end position="366"/>
    </location>
</feature>
<dbReference type="PATRIC" id="fig|1210908.3.peg.975"/>
<dbReference type="NCBIfam" id="NF038402">
    <property type="entry name" value="TroA_like"/>
    <property type="match status" value="1"/>
</dbReference>
<evidence type="ECO:0000256" key="1">
    <source>
        <dbReference type="ARBA" id="ARBA00022729"/>
    </source>
</evidence>
<name>J2ZI79_9EURY</name>